<organism evidence="12 13">
    <name type="scientific">Nesterenkonia sandarakina</name>
    <dbReference type="NCBI Taxonomy" id="272918"/>
    <lineage>
        <taxon>Bacteria</taxon>
        <taxon>Bacillati</taxon>
        <taxon>Actinomycetota</taxon>
        <taxon>Actinomycetes</taxon>
        <taxon>Micrococcales</taxon>
        <taxon>Micrococcaceae</taxon>
        <taxon>Nesterenkonia</taxon>
    </lineage>
</organism>
<keyword evidence="13" id="KW-1185">Reference proteome</keyword>
<evidence type="ECO:0000256" key="6">
    <source>
        <dbReference type="ARBA" id="ARBA00022840"/>
    </source>
</evidence>
<comment type="caution">
    <text evidence="12">The sequence shown here is derived from an EMBL/GenBank/DDBJ whole genome shotgun (WGS) entry which is preliminary data.</text>
</comment>
<dbReference type="EMBL" id="JACCFQ010000001">
    <property type="protein sequence ID" value="NYJ17298.1"/>
    <property type="molecule type" value="Genomic_DNA"/>
</dbReference>
<evidence type="ECO:0000256" key="8">
    <source>
        <dbReference type="ARBA" id="ARBA00048679"/>
    </source>
</evidence>
<keyword evidence="5 12" id="KW-0418">Kinase</keyword>
<evidence type="ECO:0000256" key="7">
    <source>
        <dbReference type="ARBA" id="ARBA00047899"/>
    </source>
</evidence>
<evidence type="ECO:0000256" key="10">
    <source>
        <dbReference type="SAM" id="Phobius"/>
    </source>
</evidence>
<dbReference type="FunFam" id="3.30.200.20:FF:000035">
    <property type="entry name" value="Serine/threonine protein kinase Stk1"/>
    <property type="match status" value="1"/>
</dbReference>
<evidence type="ECO:0000256" key="9">
    <source>
        <dbReference type="SAM" id="MobiDB-lite"/>
    </source>
</evidence>
<dbReference type="PROSITE" id="PS50011">
    <property type="entry name" value="PROTEIN_KINASE_DOM"/>
    <property type="match status" value="1"/>
</dbReference>
<feature type="region of interest" description="Disordered" evidence="9">
    <location>
        <begin position="401"/>
        <end position="437"/>
    </location>
</feature>
<dbReference type="FunFam" id="1.10.510.10:FF:000021">
    <property type="entry name" value="Serine/threonine protein kinase"/>
    <property type="match status" value="1"/>
</dbReference>
<dbReference type="GO" id="GO:0005524">
    <property type="term" value="F:ATP binding"/>
    <property type="evidence" value="ECO:0007669"/>
    <property type="project" value="UniProtKB-KW"/>
</dbReference>
<keyword evidence="10" id="KW-0472">Membrane</keyword>
<dbReference type="SMART" id="SM00220">
    <property type="entry name" value="S_TKc"/>
    <property type="match status" value="1"/>
</dbReference>
<evidence type="ECO:0000256" key="2">
    <source>
        <dbReference type="ARBA" id="ARBA00022527"/>
    </source>
</evidence>
<dbReference type="GO" id="GO:0004674">
    <property type="term" value="F:protein serine/threonine kinase activity"/>
    <property type="evidence" value="ECO:0007669"/>
    <property type="project" value="UniProtKB-KW"/>
</dbReference>
<dbReference type="SUPFAM" id="SSF56112">
    <property type="entry name" value="Protein kinase-like (PK-like)"/>
    <property type="match status" value="1"/>
</dbReference>
<dbReference type="InterPro" id="IPR011009">
    <property type="entry name" value="Kinase-like_dom_sf"/>
</dbReference>
<evidence type="ECO:0000259" key="11">
    <source>
        <dbReference type="PROSITE" id="PS50011"/>
    </source>
</evidence>
<dbReference type="Gene3D" id="3.30.200.20">
    <property type="entry name" value="Phosphorylase Kinase, domain 1"/>
    <property type="match status" value="1"/>
</dbReference>
<keyword evidence="10" id="KW-1133">Transmembrane helix</keyword>
<feature type="region of interest" description="Disordered" evidence="9">
    <location>
        <begin position="367"/>
        <end position="387"/>
    </location>
</feature>
<comment type="catalytic activity">
    <reaction evidence="7">
        <text>L-threonyl-[protein] + ATP = O-phospho-L-threonyl-[protein] + ADP + H(+)</text>
        <dbReference type="Rhea" id="RHEA:46608"/>
        <dbReference type="Rhea" id="RHEA-COMP:11060"/>
        <dbReference type="Rhea" id="RHEA-COMP:11605"/>
        <dbReference type="ChEBI" id="CHEBI:15378"/>
        <dbReference type="ChEBI" id="CHEBI:30013"/>
        <dbReference type="ChEBI" id="CHEBI:30616"/>
        <dbReference type="ChEBI" id="CHEBI:61977"/>
        <dbReference type="ChEBI" id="CHEBI:456216"/>
        <dbReference type="EC" id="2.7.11.1"/>
    </reaction>
</comment>
<dbReference type="InterPro" id="IPR008271">
    <property type="entry name" value="Ser/Thr_kinase_AS"/>
</dbReference>
<dbReference type="CDD" id="cd14014">
    <property type="entry name" value="STKc_PknB_like"/>
    <property type="match status" value="1"/>
</dbReference>
<keyword evidence="2" id="KW-0723">Serine/threonine-protein kinase</keyword>
<feature type="compositionally biased region" description="Basic and acidic residues" evidence="9">
    <location>
        <begin position="425"/>
        <end position="437"/>
    </location>
</feature>
<name>A0A7Z0E928_9MICC</name>
<sequence length="484" mass="52013">MSQEQTDPWIGSRIDDRYVIEERIARGGMSTVYRAQDQRLGREVALKVLFPHMAEDRKVVDRFEQEARNSALIAHPNVVQVLDQGQARETAYLVMEYVPGATLRTLLKQGAMTPRLALTYMDAILQGLAAAHRAGLVHRDIKPENVLVSHDGRIKLADLGLARAATHHSGTSTLMGTVAYISPELLSGEGADERADIYAIGILLYEMLTGVQPFTGDSPVRVAYQHVNSTVPVPSAQVAGLAAELDDLVSIATRPEVALRPKNADELLKMLRETRGLLSDAELDFDGALTGSATRPIPGAGAAAGATAQSGQRHTTMLPGDSEEPFLQTQTQQGPAQPPGSERHPQPGDPQPWDEDIEAALGNARTTHLESGHRDAGHSRQASLAEEDRQLVTEVPTTGLQLRPPRLSVPEPATGVQPAVGSRSPVERVRTEKRERQRPTVELIGPTATRAWLMIAGIMIGGALLVLFAGWIGGSSALIPSLGG</sequence>
<dbReference type="EC" id="2.7.11.1" evidence="1"/>
<keyword evidence="6" id="KW-0067">ATP-binding</keyword>
<dbReference type="GO" id="GO:0045717">
    <property type="term" value="P:negative regulation of fatty acid biosynthetic process"/>
    <property type="evidence" value="ECO:0007669"/>
    <property type="project" value="UniProtKB-ARBA"/>
</dbReference>
<keyword evidence="3 12" id="KW-0808">Transferase</keyword>
<feature type="transmembrane region" description="Helical" evidence="10">
    <location>
        <begin position="451"/>
        <end position="472"/>
    </location>
</feature>
<feature type="compositionally biased region" description="Low complexity" evidence="9">
    <location>
        <begin position="299"/>
        <end position="308"/>
    </location>
</feature>
<dbReference type="AlphaFoldDB" id="A0A7Z0E928"/>
<dbReference type="PANTHER" id="PTHR43289:SF34">
    <property type="entry name" value="SERINE_THREONINE-PROTEIN KINASE YBDM-RELATED"/>
    <property type="match status" value="1"/>
</dbReference>
<evidence type="ECO:0000256" key="3">
    <source>
        <dbReference type="ARBA" id="ARBA00022679"/>
    </source>
</evidence>
<dbReference type="Pfam" id="PF00069">
    <property type="entry name" value="Pkinase"/>
    <property type="match status" value="1"/>
</dbReference>
<dbReference type="PANTHER" id="PTHR43289">
    <property type="entry name" value="MITOGEN-ACTIVATED PROTEIN KINASE KINASE KINASE 20-RELATED"/>
    <property type="match status" value="1"/>
</dbReference>
<feature type="compositionally biased region" description="Basic and acidic residues" evidence="9">
    <location>
        <begin position="367"/>
        <end position="378"/>
    </location>
</feature>
<gene>
    <name evidence="12" type="ORF">HNR11_001832</name>
</gene>
<feature type="region of interest" description="Disordered" evidence="9">
    <location>
        <begin position="294"/>
        <end position="355"/>
    </location>
</feature>
<dbReference type="RefSeq" id="WP_343050636.1">
    <property type="nucleotide sequence ID" value="NZ_BAAALK010000002.1"/>
</dbReference>
<comment type="catalytic activity">
    <reaction evidence="8">
        <text>L-seryl-[protein] + ATP = O-phospho-L-seryl-[protein] + ADP + H(+)</text>
        <dbReference type="Rhea" id="RHEA:17989"/>
        <dbReference type="Rhea" id="RHEA-COMP:9863"/>
        <dbReference type="Rhea" id="RHEA-COMP:11604"/>
        <dbReference type="ChEBI" id="CHEBI:15378"/>
        <dbReference type="ChEBI" id="CHEBI:29999"/>
        <dbReference type="ChEBI" id="CHEBI:30616"/>
        <dbReference type="ChEBI" id="CHEBI:83421"/>
        <dbReference type="ChEBI" id="CHEBI:456216"/>
        <dbReference type="EC" id="2.7.11.1"/>
    </reaction>
</comment>
<dbReference type="PROSITE" id="PS00108">
    <property type="entry name" value="PROTEIN_KINASE_ST"/>
    <property type="match status" value="1"/>
</dbReference>
<protein>
    <recommendedName>
        <fullName evidence="1">non-specific serine/threonine protein kinase</fullName>
        <ecNumber evidence="1">2.7.11.1</ecNumber>
    </recommendedName>
</protein>
<feature type="domain" description="Protein kinase" evidence="11">
    <location>
        <begin position="18"/>
        <end position="278"/>
    </location>
</feature>
<keyword evidence="10" id="KW-0812">Transmembrane</keyword>
<reference evidence="12 13" key="1">
    <citation type="submission" date="2020-07" db="EMBL/GenBank/DDBJ databases">
        <title>Sequencing the genomes of 1000 actinobacteria strains.</title>
        <authorList>
            <person name="Klenk H.-P."/>
        </authorList>
    </citation>
    <scope>NUCLEOTIDE SEQUENCE [LARGE SCALE GENOMIC DNA]</scope>
    <source>
        <strain evidence="12 13">DSM 15664</strain>
    </source>
</reference>
<evidence type="ECO:0000256" key="5">
    <source>
        <dbReference type="ARBA" id="ARBA00022777"/>
    </source>
</evidence>
<accession>A0A7Z0E928</accession>
<evidence type="ECO:0000313" key="12">
    <source>
        <dbReference type="EMBL" id="NYJ17298.1"/>
    </source>
</evidence>
<dbReference type="Proteomes" id="UP000560069">
    <property type="component" value="Unassembled WGS sequence"/>
</dbReference>
<dbReference type="Gene3D" id="1.10.510.10">
    <property type="entry name" value="Transferase(Phosphotransferase) domain 1"/>
    <property type="match status" value="1"/>
</dbReference>
<dbReference type="InterPro" id="IPR000719">
    <property type="entry name" value="Prot_kinase_dom"/>
</dbReference>
<proteinExistence type="predicted"/>
<keyword evidence="4" id="KW-0547">Nucleotide-binding</keyword>
<evidence type="ECO:0000256" key="1">
    <source>
        <dbReference type="ARBA" id="ARBA00012513"/>
    </source>
</evidence>
<evidence type="ECO:0000313" key="13">
    <source>
        <dbReference type="Proteomes" id="UP000560069"/>
    </source>
</evidence>
<evidence type="ECO:0000256" key="4">
    <source>
        <dbReference type="ARBA" id="ARBA00022741"/>
    </source>
</evidence>